<feature type="transmembrane region" description="Helical" evidence="8">
    <location>
        <begin position="1018"/>
        <end position="1036"/>
    </location>
</feature>
<accession>A0A9N9WW61</accession>
<keyword evidence="2" id="KW-1003">Cell membrane</keyword>
<keyword evidence="10" id="KW-1185">Reference proteome</keyword>
<evidence type="ECO:0000256" key="2">
    <source>
        <dbReference type="ARBA" id="ARBA00022475"/>
    </source>
</evidence>
<dbReference type="GO" id="GO:0005886">
    <property type="term" value="C:plasma membrane"/>
    <property type="evidence" value="ECO:0007669"/>
    <property type="project" value="UniProtKB-SubCell"/>
</dbReference>
<dbReference type="Proteomes" id="UP001153620">
    <property type="component" value="Chromosome 4"/>
</dbReference>
<reference evidence="9" key="2">
    <citation type="submission" date="2022-10" db="EMBL/GenBank/DDBJ databases">
        <authorList>
            <consortium name="ENA_rothamsted_submissions"/>
            <consortium name="culmorum"/>
            <person name="King R."/>
        </authorList>
    </citation>
    <scope>NUCLEOTIDE SEQUENCE</scope>
</reference>
<comment type="subcellular location">
    <subcellularLocation>
        <location evidence="1">Cell membrane</location>
        <topology evidence="1">Multi-pass membrane protein</topology>
    </subcellularLocation>
</comment>
<proteinExistence type="predicted"/>
<feature type="transmembrane region" description="Helical" evidence="8">
    <location>
        <begin position="805"/>
        <end position="821"/>
    </location>
</feature>
<feature type="transmembrane region" description="Helical" evidence="8">
    <location>
        <begin position="200"/>
        <end position="222"/>
    </location>
</feature>
<feature type="transmembrane region" description="Helical" evidence="8">
    <location>
        <begin position="833"/>
        <end position="852"/>
    </location>
</feature>
<evidence type="ECO:0000256" key="4">
    <source>
        <dbReference type="ARBA" id="ARBA00022989"/>
    </source>
</evidence>
<name>A0A9N9WW61_9DIPT</name>
<dbReference type="InterPro" id="IPR052192">
    <property type="entry name" value="Insect_Ionotropic_Sensory_Rcpt"/>
</dbReference>
<evidence type="ECO:0000256" key="3">
    <source>
        <dbReference type="ARBA" id="ARBA00022692"/>
    </source>
</evidence>
<dbReference type="PANTHER" id="PTHR42643:SF42">
    <property type="entry name" value="IONOTROPIC GLUTAMATE RECEPTOR L-GLUTAMATE AND GLYCINE-BINDING DOMAIN-CONTAINING PROTEIN"/>
    <property type="match status" value="1"/>
</dbReference>
<feature type="transmembrane region" description="Helical" evidence="8">
    <location>
        <begin position="1227"/>
        <end position="1244"/>
    </location>
</feature>
<feature type="transmembrane region" description="Helical" evidence="8">
    <location>
        <begin position="1280"/>
        <end position="1300"/>
    </location>
</feature>
<evidence type="ECO:0000256" key="8">
    <source>
        <dbReference type="SAM" id="Phobius"/>
    </source>
</evidence>
<dbReference type="EMBL" id="OU895880">
    <property type="protein sequence ID" value="CAG9811583.1"/>
    <property type="molecule type" value="Genomic_DNA"/>
</dbReference>
<evidence type="ECO:0000256" key="5">
    <source>
        <dbReference type="ARBA" id="ARBA00023136"/>
    </source>
</evidence>
<sequence length="1539" mass="178632">MNFITSNLFSPVWHHMAKIICVVPASTTLIQRLKVLEIFTNSGFLDFTVVHKTEFNDILYEISGSMTRNVKSFLNPTDARVIFPDKLVDMKGFTYKIVSYHQPPFVQIKSNQVISHMALYIQALCQAQNSNYQVDFLANPAHVSNYWIERRMHLTINTATKVDSPLPKLINYEKKSYCALVPVPPKSSFFQLIIVKPFDALTWMLFLLSVISAVFVWRIYYGRGAVDSHWQLAAGIFMIFIGQDAGFSRQNRFVLAVLLNIICLSVFLLSTFYESAITSFMIEPGHENRLRTVDDLLASKYKIMVSKAFEFIVENDKRFQSVKSRTNSSGFLISSNDESNLIQNDYIFVKICETAENLLTKRFTNGRLLSDYYYLLPEELIWQYVELEASYLNPFLERFQYYMDLCFQGGLQQMWKVFASQNYAYKSIIKSDEIKSYLEFEDLRAVFAVYSILCTVSIVVVLFEIFYDDFLRFIRMSKILNSSFSTKFHFKTLIDVKKLSNSICKVANDLINLKTHTQDILIGNLGRKSWSQTINDIAKCIGDGNAMVISDLKQQITEMKLRKATLVILTFDYFNGQQIRSIAVDHHFSTVWHHMAKIIIIVPSSTTFASRSFILSAFKGLGFIDIAVVHVTTENEVRSEFQFNLLLDNMAVHYNPENASQMFYDKLKNMHGYKYFIPITEQPPFIEFFPTLKNSPMVYFLDALKKIQNSNYHLHFLKDQVDLKNTFVRRDMTLTLNYGYIGAIEPRLQTYEQIGFCALIPLPLKTSLSQLIFIEPFDGLTWMFFAISVLGSVGVWKLFRGHGAVESPWIFVYGMFVYFIGQGIDFSRRNRTVLTVLIQLIILMIFVLSNAYEGVITSFMIQPPFENRLKTVDDFIKSDFYILTDETFAMKSKDDEKLAKISSRLNFSHNELYYDDIKEARLAIVRFCDVLEMDYYDAFEDGERISDSYYILPEKLFTYYIELDASFANPFLQRFQYYMDLCFQAGLPHIWKIFADKEHYGNQQTTDREILELRDLKIMFGILLGGCGLAGVVLFIESTVWHHMAKVICIVPSHLTLDEQMDILDSFFNFGFYNVVVVDITKTEKILYAIKKSHDEIKLLTNPRIASTVFPDNLKNLDGYKYRIPIYHQPPKIQIYPNYNRPAMEYFFCAIQSIQNAQYEIIWLPKMTDLEKFWQRRQMDLTFNTASYFVTSEPKLFTYETKGYCAMVPIPPKVPLYYQIFIKPLDGLTWILFGVSIVSSVAVWRLYRGRGAVDSHWQLAAGIFMIFIGQCADFSRRNRFILAVLLNIICMSVFLLSNLYEGAVTSFMIEPAHENRLKTVDDLLASNLQISFDSGFTYLVRDDKRYQAIKSRVKMLSALFAKRLGEEIILQNYVFVRSCDLLETDLAFPLRNGQHVSDYYYMLPEKLTWHYIQLEASYLNPFLERLQYFMDLSFQAGLPHMWTVFADQNRFKASNIGLTEGSNYLVLKDLGPVFAILLIGLILSLLCLLIEIFHHDCIRFFSICNILRRVKTWVSKKFIKAQKGTLVVRQIKVQPIQST</sequence>
<feature type="transmembrane region" description="Helical" evidence="8">
    <location>
        <begin position="1473"/>
        <end position="1493"/>
    </location>
</feature>
<dbReference type="OrthoDB" id="8195814at2759"/>
<evidence type="ECO:0000256" key="7">
    <source>
        <dbReference type="ARBA" id="ARBA00023180"/>
    </source>
</evidence>
<dbReference type="PANTHER" id="PTHR42643">
    <property type="entry name" value="IONOTROPIC RECEPTOR 20A-RELATED"/>
    <property type="match status" value="1"/>
</dbReference>
<feature type="transmembrane region" description="Helical" evidence="8">
    <location>
        <begin position="780"/>
        <end position="799"/>
    </location>
</feature>
<feature type="transmembrane region" description="Helical" evidence="8">
    <location>
        <begin position="445"/>
        <end position="467"/>
    </location>
</feature>
<organism evidence="9 10">
    <name type="scientific">Chironomus riparius</name>
    <dbReference type="NCBI Taxonomy" id="315576"/>
    <lineage>
        <taxon>Eukaryota</taxon>
        <taxon>Metazoa</taxon>
        <taxon>Ecdysozoa</taxon>
        <taxon>Arthropoda</taxon>
        <taxon>Hexapoda</taxon>
        <taxon>Insecta</taxon>
        <taxon>Pterygota</taxon>
        <taxon>Neoptera</taxon>
        <taxon>Endopterygota</taxon>
        <taxon>Diptera</taxon>
        <taxon>Nematocera</taxon>
        <taxon>Chironomoidea</taxon>
        <taxon>Chironomidae</taxon>
        <taxon>Chironominae</taxon>
        <taxon>Chironomus</taxon>
    </lineage>
</organism>
<feature type="transmembrane region" description="Helical" evidence="8">
    <location>
        <begin position="253"/>
        <end position="273"/>
    </location>
</feature>
<keyword evidence="5 8" id="KW-0472">Membrane</keyword>
<keyword evidence="3 8" id="KW-0812">Transmembrane</keyword>
<evidence type="ECO:0008006" key="11">
    <source>
        <dbReference type="Google" id="ProtNLM"/>
    </source>
</evidence>
<reference evidence="9" key="1">
    <citation type="submission" date="2022-01" db="EMBL/GenBank/DDBJ databases">
        <authorList>
            <person name="King R."/>
        </authorList>
    </citation>
    <scope>NUCLEOTIDE SEQUENCE</scope>
</reference>
<protein>
    <recommendedName>
        <fullName evidence="11">Ionotropic receptor</fullName>
    </recommendedName>
</protein>
<evidence type="ECO:0000256" key="1">
    <source>
        <dbReference type="ARBA" id="ARBA00004651"/>
    </source>
</evidence>
<evidence type="ECO:0000313" key="9">
    <source>
        <dbReference type="EMBL" id="CAG9811583.1"/>
    </source>
</evidence>
<evidence type="ECO:0000256" key="6">
    <source>
        <dbReference type="ARBA" id="ARBA00023170"/>
    </source>
</evidence>
<feature type="transmembrane region" description="Helical" evidence="8">
    <location>
        <begin position="1256"/>
        <end position="1273"/>
    </location>
</feature>
<keyword evidence="4 8" id="KW-1133">Transmembrane helix</keyword>
<keyword evidence="7" id="KW-0325">Glycoprotein</keyword>
<evidence type="ECO:0000313" key="10">
    <source>
        <dbReference type="Proteomes" id="UP001153620"/>
    </source>
</evidence>
<keyword evidence="6" id="KW-0675">Receptor</keyword>
<gene>
    <name evidence="9" type="ORF">CHIRRI_LOCUS14390</name>
</gene>